<evidence type="ECO:0000256" key="5">
    <source>
        <dbReference type="ARBA" id="ARBA00022679"/>
    </source>
</evidence>
<evidence type="ECO:0000256" key="9">
    <source>
        <dbReference type="ARBA" id="ARBA00023136"/>
    </source>
</evidence>
<dbReference type="InterPro" id="IPR036890">
    <property type="entry name" value="HATPase_C_sf"/>
</dbReference>
<proteinExistence type="predicted"/>
<dbReference type="PRINTS" id="PR00344">
    <property type="entry name" value="BCTRLSENSOR"/>
</dbReference>
<organism evidence="12 13">
    <name type="scientific">Acidipila rosea</name>
    <dbReference type="NCBI Taxonomy" id="768535"/>
    <lineage>
        <taxon>Bacteria</taxon>
        <taxon>Pseudomonadati</taxon>
        <taxon>Acidobacteriota</taxon>
        <taxon>Terriglobia</taxon>
        <taxon>Terriglobales</taxon>
        <taxon>Acidobacteriaceae</taxon>
        <taxon>Acidipila</taxon>
    </lineage>
</organism>
<dbReference type="InterPro" id="IPR005467">
    <property type="entry name" value="His_kinase_dom"/>
</dbReference>
<evidence type="ECO:0000259" key="11">
    <source>
        <dbReference type="PROSITE" id="PS50109"/>
    </source>
</evidence>
<evidence type="ECO:0000256" key="6">
    <source>
        <dbReference type="ARBA" id="ARBA00022692"/>
    </source>
</evidence>
<dbReference type="InterPro" id="IPR050428">
    <property type="entry name" value="TCS_sensor_his_kinase"/>
</dbReference>
<evidence type="ECO:0000256" key="10">
    <source>
        <dbReference type="SAM" id="Phobius"/>
    </source>
</evidence>
<accession>A0A4R1LEB6</accession>
<dbReference type="Pfam" id="PF02518">
    <property type="entry name" value="HATPase_c"/>
    <property type="match status" value="1"/>
</dbReference>
<dbReference type="SUPFAM" id="SSF55874">
    <property type="entry name" value="ATPase domain of HSP90 chaperone/DNA topoisomerase II/histidine kinase"/>
    <property type="match status" value="1"/>
</dbReference>
<dbReference type="EMBL" id="SMGK01000001">
    <property type="protein sequence ID" value="TCK75910.1"/>
    <property type="molecule type" value="Genomic_DNA"/>
</dbReference>
<keyword evidence="7 12" id="KW-0418">Kinase</keyword>
<evidence type="ECO:0000313" key="12">
    <source>
        <dbReference type="EMBL" id="TCK75910.1"/>
    </source>
</evidence>
<dbReference type="GO" id="GO:0000155">
    <property type="term" value="F:phosphorelay sensor kinase activity"/>
    <property type="evidence" value="ECO:0007669"/>
    <property type="project" value="InterPro"/>
</dbReference>
<comment type="caution">
    <text evidence="12">The sequence shown here is derived from an EMBL/GenBank/DDBJ whole genome shotgun (WGS) entry which is preliminary data.</text>
</comment>
<name>A0A4R1LEB6_9BACT</name>
<keyword evidence="13" id="KW-1185">Reference proteome</keyword>
<keyword evidence="8 10" id="KW-1133">Transmembrane helix</keyword>
<dbReference type="EC" id="2.7.13.3" evidence="3"/>
<comment type="subcellular location">
    <subcellularLocation>
        <location evidence="2">Membrane</location>
    </subcellularLocation>
</comment>
<evidence type="ECO:0000256" key="1">
    <source>
        <dbReference type="ARBA" id="ARBA00000085"/>
    </source>
</evidence>
<dbReference type="PROSITE" id="PS50109">
    <property type="entry name" value="HIS_KIN"/>
    <property type="match status" value="1"/>
</dbReference>
<dbReference type="PANTHER" id="PTHR45436:SF5">
    <property type="entry name" value="SENSOR HISTIDINE KINASE TRCS"/>
    <property type="match status" value="1"/>
</dbReference>
<dbReference type="GO" id="GO:0005886">
    <property type="term" value="C:plasma membrane"/>
    <property type="evidence" value="ECO:0007669"/>
    <property type="project" value="TreeGrafter"/>
</dbReference>
<evidence type="ECO:0000256" key="3">
    <source>
        <dbReference type="ARBA" id="ARBA00012438"/>
    </source>
</evidence>
<dbReference type="FunFam" id="3.30.565.10:FF:000006">
    <property type="entry name" value="Sensor histidine kinase WalK"/>
    <property type="match status" value="1"/>
</dbReference>
<evidence type="ECO:0000313" key="13">
    <source>
        <dbReference type="Proteomes" id="UP000295210"/>
    </source>
</evidence>
<dbReference type="Gene3D" id="3.30.565.10">
    <property type="entry name" value="Histidine kinase-like ATPase, C-terminal domain"/>
    <property type="match status" value="1"/>
</dbReference>
<keyword evidence="4" id="KW-0597">Phosphoprotein</keyword>
<dbReference type="Proteomes" id="UP000295210">
    <property type="component" value="Unassembled WGS sequence"/>
</dbReference>
<dbReference type="CDD" id="cd00075">
    <property type="entry name" value="HATPase"/>
    <property type="match status" value="1"/>
</dbReference>
<evidence type="ECO:0000256" key="7">
    <source>
        <dbReference type="ARBA" id="ARBA00022777"/>
    </source>
</evidence>
<comment type="catalytic activity">
    <reaction evidence="1">
        <text>ATP + protein L-histidine = ADP + protein N-phospho-L-histidine.</text>
        <dbReference type="EC" id="2.7.13.3"/>
    </reaction>
</comment>
<gene>
    <name evidence="12" type="ORF">C7378_0910</name>
</gene>
<dbReference type="SMART" id="SM00388">
    <property type="entry name" value="HisKA"/>
    <property type="match status" value="1"/>
</dbReference>
<dbReference type="InterPro" id="IPR003594">
    <property type="entry name" value="HATPase_dom"/>
</dbReference>
<evidence type="ECO:0000256" key="4">
    <source>
        <dbReference type="ARBA" id="ARBA00022553"/>
    </source>
</evidence>
<dbReference type="InterPro" id="IPR003661">
    <property type="entry name" value="HisK_dim/P_dom"/>
</dbReference>
<dbReference type="SMART" id="SM00387">
    <property type="entry name" value="HATPase_c"/>
    <property type="match status" value="1"/>
</dbReference>
<dbReference type="RefSeq" id="WP_207901339.1">
    <property type="nucleotide sequence ID" value="NZ_SMGK01000001.1"/>
</dbReference>
<keyword evidence="6 10" id="KW-0812">Transmembrane</keyword>
<dbReference type="AlphaFoldDB" id="A0A4R1LEB6"/>
<keyword evidence="9 10" id="KW-0472">Membrane</keyword>
<evidence type="ECO:0000256" key="8">
    <source>
        <dbReference type="ARBA" id="ARBA00022989"/>
    </source>
</evidence>
<reference evidence="12 13" key="1">
    <citation type="submission" date="2019-03" db="EMBL/GenBank/DDBJ databases">
        <title>Genomic Encyclopedia of Type Strains, Phase IV (KMG-IV): sequencing the most valuable type-strain genomes for metagenomic binning, comparative biology and taxonomic classification.</title>
        <authorList>
            <person name="Goeker M."/>
        </authorList>
    </citation>
    <scope>NUCLEOTIDE SEQUENCE [LARGE SCALE GENOMIC DNA]</scope>
    <source>
        <strain evidence="12 13">DSM 103428</strain>
    </source>
</reference>
<feature type="domain" description="Histidine kinase" evidence="11">
    <location>
        <begin position="237"/>
        <end position="455"/>
    </location>
</feature>
<dbReference type="SUPFAM" id="SSF47384">
    <property type="entry name" value="Homodimeric domain of signal transducing histidine kinase"/>
    <property type="match status" value="1"/>
</dbReference>
<dbReference type="Pfam" id="PF00512">
    <property type="entry name" value="HisKA"/>
    <property type="match status" value="1"/>
</dbReference>
<dbReference type="CDD" id="cd00082">
    <property type="entry name" value="HisKA"/>
    <property type="match status" value="1"/>
</dbReference>
<keyword evidence="5" id="KW-0808">Transferase</keyword>
<dbReference type="PANTHER" id="PTHR45436">
    <property type="entry name" value="SENSOR HISTIDINE KINASE YKOH"/>
    <property type="match status" value="1"/>
</dbReference>
<dbReference type="Gene3D" id="1.10.287.130">
    <property type="match status" value="1"/>
</dbReference>
<dbReference type="InterPro" id="IPR036097">
    <property type="entry name" value="HisK_dim/P_sf"/>
</dbReference>
<sequence>MLALVAQLLAISGAVGVSVAYIHRSLWSNADALLQSRMVKLLALVGEDDDNPRILEFDAEQANVPTGDLFYIADDQGHRIAGNFAWVGPILDHLRTAGETWTFKRDGRAFRAAAMWNAAILDQEDNHIPQLHVNLFYAMPVEGTETQIERASRVAVLAGLLSVLFSALLTWLAVGRGMQPLTDFARYADQIEVDGTDFSGPGDVGGNTELVPLARALAALEDRVRQAFQRERRFLSDAAHELKTAVAIEKSTLQLLEQERPSKDAYRRGVSQALEDTNRIERLVQDMLLLSSLEHPRQAAPATSSLLSVGDSIVGAIEQLTPIAQIRSVSCVFDDTCNARIRGSESDLTLLWTNLLENAVQHSEPGTEVQINVEDVESGCRVRVIDKGSGISCVDLPHVFERFYRSDTSRSRLTGGFGLGLSIAKAIVENLNGTIYLSSVPGEGTTVEVTLPAQQTAHAEISSLRKLNSQVSEQSPKPS</sequence>
<dbReference type="Gene3D" id="6.10.340.10">
    <property type="match status" value="1"/>
</dbReference>
<protein>
    <recommendedName>
        <fullName evidence="3">histidine kinase</fullName>
        <ecNumber evidence="3">2.7.13.3</ecNumber>
    </recommendedName>
</protein>
<dbReference type="InterPro" id="IPR004358">
    <property type="entry name" value="Sig_transdc_His_kin-like_C"/>
</dbReference>
<evidence type="ECO:0000256" key="2">
    <source>
        <dbReference type="ARBA" id="ARBA00004370"/>
    </source>
</evidence>
<feature type="transmembrane region" description="Helical" evidence="10">
    <location>
        <begin position="154"/>
        <end position="174"/>
    </location>
</feature>